<organism evidence="1 2">
    <name type="scientific">Pyropia yezoensis</name>
    <name type="common">Susabi-nori</name>
    <name type="synonym">Porphyra yezoensis</name>
    <dbReference type="NCBI Taxonomy" id="2788"/>
    <lineage>
        <taxon>Eukaryota</taxon>
        <taxon>Rhodophyta</taxon>
        <taxon>Bangiophyceae</taxon>
        <taxon>Bangiales</taxon>
        <taxon>Bangiaceae</taxon>
        <taxon>Pyropia</taxon>
    </lineage>
</organism>
<protein>
    <submittedName>
        <fullName evidence="1">Uncharacterized protein</fullName>
    </submittedName>
</protein>
<name>A0ACC3CCD1_PYRYE</name>
<sequence>MLRPAVVAAASAGGGGGRGGRRSGGHTVTGSAASEEQPGGARAGGGRGGESVDGRGGWGREVWRGNVSCDSSSQAEAAAPRGGGPPRHTHRGCASVFHTTSPSVARHPSLPPHPLPRAPRPAPHATRDARDRHRSAMDFLPRGAGRWSRQPPASATDHAFPPPAATTGPCVPRP</sequence>
<reference evidence="1" key="1">
    <citation type="submission" date="2019-11" db="EMBL/GenBank/DDBJ databases">
        <title>Nori genome reveals adaptations in red seaweeds to the harsh intertidal environment.</title>
        <authorList>
            <person name="Wang D."/>
            <person name="Mao Y."/>
        </authorList>
    </citation>
    <scope>NUCLEOTIDE SEQUENCE</scope>
    <source>
        <tissue evidence="1">Gametophyte</tissue>
    </source>
</reference>
<dbReference type="Proteomes" id="UP000798662">
    <property type="component" value="Chromosome 3"/>
</dbReference>
<accession>A0ACC3CCD1</accession>
<evidence type="ECO:0000313" key="2">
    <source>
        <dbReference type="Proteomes" id="UP000798662"/>
    </source>
</evidence>
<dbReference type="EMBL" id="CM020620">
    <property type="protein sequence ID" value="KAK1867842.1"/>
    <property type="molecule type" value="Genomic_DNA"/>
</dbReference>
<proteinExistence type="predicted"/>
<keyword evidence="2" id="KW-1185">Reference proteome</keyword>
<comment type="caution">
    <text evidence="1">The sequence shown here is derived from an EMBL/GenBank/DDBJ whole genome shotgun (WGS) entry which is preliminary data.</text>
</comment>
<gene>
    <name evidence="1" type="ORF">I4F81_010340</name>
</gene>
<evidence type="ECO:0000313" key="1">
    <source>
        <dbReference type="EMBL" id="KAK1867842.1"/>
    </source>
</evidence>